<dbReference type="InterPro" id="IPR000524">
    <property type="entry name" value="Tscrpt_reg_HTH_GntR"/>
</dbReference>
<dbReference type="Gene3D" id="1.10.10.10">
    <property type="entry name" value="Winged helix-like DNA-binding domain superfamily/Winged helix DNA-binding domain"/>
    <property type="match status" value="1"/>
</dbReference>
<dbReference type="PANTHER" id="PTHR43537">
    <property type="entry name" value="TRANSCRIPTIONAL REGULATOR, GNTR FAMILY"/>
    <property type="match status" value="1"/>
</dbReference>
<dbReference type="PROSITE" id="PS50949">
    <property type="entry name" value="HTH_GNTR"/>
    <property type="match status" value="1"/>
</dbReference>
<organism evidence="5 6">
    <name type="scientific">Devosia aurantiaca</name>
    <dbReference type="NCBI Taxonomy" id="2714858"/>
    <lineage>
        <taxon>Bacteria</taxon>
        <taxon>Pseudomonadati</taxon>
        <taxon>Pseudomonadota</taxon>
        <taxon>Alphaproteobacteria</taxon>
        <taxon>Hyphomicrobiales</taxon>
        <taxon>Devosiaceae</taxon>
        <taxon>Devosia</taxon>
    </lineage>
</organism>
<accession>A0A6M1SNR3</accession>
<keyword evidence="6" id="KW-1185">Reference proteome</keyword>
<keyword evidence="1" id="KW-0805">Transcription regulation</keyword>
<dbReference type="PRINTS" id="PR00035">
    <property type="entry name" value="HTHGNTR"/>
</dbReference>
<dbReference type="CDD" id="cd07377">
    <property type="entry name" value="WHTH_GntR"/>
    <property type="match status" value="1"/>
</dbReference>
<reference evidence="5 6" key="2">
    <citation type="submission" date="2020-03" db="EMBL/GenBank/DDBJ databases">
        <title>Devosia chinhatensis sp. nov., isolated from a hexachlorocyclohexane (HCH) dump site in India.</title>
        <authorList>
            <person name="Kumar M."/>
            <person name="Lal R."/>
        </authorList>
    </citation>
    <scope>NUCLEOTIDE SEQUENCE [LARGE SCALE GENOMIC DNA]</scope>
    <source>
        <strain evidence="5 6">H239</strain>
    </source>
</reference>
<dbReference type="SMART" id="SM00345">
    <property type="entry name" value="HTH_GNTR"/>
    <property type="match status" value="1"/>
</dbReference>
<dbReference type="InterPro" id="IPR011711">
    <property type="entry name" value="GntR_C"/>
</dbReference>
<dbReference type="Gene3D" id="1.20.120.530">
    <property type="entry name" value="GntR ligand-binding domain-like"/>
    <property type="match status" value="1"/>
</dbReference>
<dbReference type="SMART" id="SM00895">
    <property type="entry name" value="FCD"/>
    <property type="match status" value="1"/>
</dbReference>
<dbReference type="PANTHER" id="PTHR43537:SF5">
    <property type="entry name" value="UXU OPERON TRANSCRIPTIONAL REGULATOR"/>
    <property type="match status" value="1"/>
</dbReference>
<evidence type="ECO:0000256" key="1">
    <source>
        <dbReference type="ARBA" id="ARBA00023015"/>
    </source>
</evidence>
<name>A0A6M1SNR3_9HYPH</name>
<dbReference type="InterPro" id="IPR008920">
    <property type="entry name" value="TF_FadR/GntR_C"/>
</dbReference>
<dbReference type="InterPro" id="IPR036390">
    <property type="entry name" value="WH_DNA-bd_sf"/>
</dbReference>
<dbReference type="EMBL" id="JAALFG010000003">
    <property type="protein sequence ID" value="NGP18848.1"/>
    <property type="molecule type" value="Genomic_DNA"/>
</dbReference>
<evidence type="ECO:0000256" key="3">
    <source>
        <dbReference type="ARBA" id="ARBA00023163"/>
    </source>
</evidence>
<protein>
    <submittedName>
        <fullName evidence="5">FadR family transcriptional regulator</fullName>
    </submittedName>
</protein>
<sequence>MARAKQSTLKAAGASGDDVEPGVRLNIEPILREGASEKVVHRLLALVKTGDLKPGDRLPSERDLAEMFQVSRPTMRESIRALAVLGVVNPRHGGGIFVSALEAADLLGPLSFFLTLKEVEVDGLYQARAVIEGEIAALAAVLAKPEDIDRLEALIEDQKNTINRPAEYRLVDTEFHRLLSELSGNPFLARAATSMNVLGMEFRKTASESETVIAGSIEDHQHICTAMRAKNAEAARKAMQAHMANVLKTTKATRST</sequence>
<proteinExistence type="predicted"/>
<reference evidence="5 6" key="1">
    <citation type="submission" date="2020-02" db="EMBL/GenBank/DDBJ databases">
        <authorList>
            <person name="Khan S.A."/>
            <person name="Jeon C.O."/>
            <person name="Chun B.H."/>
        </authorList>
    </citation>
    <scope>NUCLEOTIDE SEQUENCE [LARGE SCALE GENOMIC DNA]</scope>
    <source>
        <strain evidence="5 6">H239</strain>
    </source>
</reference>
<dbReference type="Pfam" id="PF07729">
    <property type="entry name" value="FCD"/>
    <property type="match status" value="1"/>
</dbReference>
<evidence type="ECO:0000313" key="5">
    <source>
        <dbReference type="EMBL" id="NGP18848.1"/>
    </source>
</evidence>
<keyword evidence="2" id="KW-0238">DNA-binding</keyword>
<dbReference type="SUPFAM" id="SSF48008">
    <property type="entry name" value="GntR ligand-binding domain-like"/>
    <property type="match status" value="1"/>
</dbReference>
<dbReference type="GO" id="GO:0003700">
    <property type="term" value="F:DNA-binding transcription factor activity"/>
    <property type="evidence" value="ECO:0007669"/>
    <property type="project" value="InterPro"/>
</dbReference>
<keyword evidence="3" id="KW-0804">Transcription</keyword>
<evidence type="ECO:0000256" key="2">
    <source>
        <dbReference type="ARBA" id="ARBA00023125"/>
    </source>
</evidence>
<dbReference type="AlphaFoldDB" id="A0A6M1SNR3"/>
<dbReference type="SUPFAM" id="SSF46785">
    <property type="entry name" value="Winged helix' DNA-binding domain"/>
    <property type="match status" value="1"/>
</dbReference>
<dbReference type="GO" id="GO:0003677">
    <property type="term" value="F:DNA binding"/>
    <property type="evidence" value="ECO:0007669"/>
    <property type="project" value="UniProtKB-KW"/>
</dbReference>
<dbReference type="Proteomes" id="UP000474802">
    <property type="component" value="Unassembled WGS sequence"/>
</dbReference>
<evidence type="ECO:0000259" key="4">
    <source>
        <dbReference type="PROSITE" id="PS50949"/>
    </source>
</evidence>
<dbReference type="Pfam" id="PF00392">
    <property type="entry name" value="GntR"/>
    <property type="match status" value="1"/>
</dbReference>
<gene>
    <name evidence="5" type="ORF">G5575_15355</name>
</gene>
<evidence type="ECO:0000313" key="6">
    <source>
        <dbReference type="Proteomes" id="UP000474802"/>
    </source>
</evidence>
<dbReference type="RefSeq" id="WP_164535091.1">
    <property type="nucleotide sequence ID" value="NZ_JAALFG010000003.1"/>
</dbReference>
<feature type="domain" description="HTH gntR-type" evidence="4">
    <location>
        <begin position="33"/>
        <end position="101"/>
    </location>
</feature>
<comment type="caution">
    <text evidence="5">The sequence shown here is derived from an EMBL/GenBank/DDBJ whole genome shotgun (WGS) entry which is preliminary data.</text>
</comment>
<dbReference type="InterPro" id="IPR036388">
    <property type="entry name" value="WH-like_DNA-bd_sf"/>
</dbReference>